<proteinExistence type="predicted"/>
<organism evidence="1 2">
    <name type="scientific">Roridomyces roridus</name>
    <dbReference type="NCBI Taxonomy" id="1738132"/>
    <lineage>
        <taxon>Eukaryota</taxon>
        <taxon>Fungi</taxon>
        <taxon>Dikarya</taxon>
        <taxon>Basidiomycota</taxon>
        <taxon>Agaricomycotina</taxon>
        <taxon>Agaricomycetes</taxon>
        <taxon>Agaricomycetidae</taxon>
        <taxon>Agaricales</taxon>
        <taxon>Marasmiineae</taxon>
        <taxon>Mycenaceae</taxon>
        <taxon>Roridomyces</taxon>
    </lineage>
</organism>
<protein>
    <submittedName>
        <fullName evidence="1">Uncharacterized protein</fullName>
    </submittedName>
</protein>
<comment type="caution">
    <text evidence="1">The sequence shown here is derived from an EMBL/GenBank/DDBJ whole genome shotgun (WGS) entry which is preliminary data.</text>
</comment>
<gene>
    <name evidence="1" type="ORF">FB45DRAFT_1040674</name>
</gene>
<dbReference type="Gene3D" id="3.80.10.10">
    <property type="entry name" value="Ribonuclease Inhibitor"/>
    <property type="match status" value="1"/>
</dbReference>
<dbReference type="EMBL" id="JARKIF010000053">
    <property type="protein sequence ID" value="KAJ7606924.1"/>
    <property type="molecule type" value="Genomic_DNA"/>
</dbReference>
<reference evidence="1" key="1">
    <citation type="submission" date="2023-03" db="EMBL/GenBank/DDBJ databases">
        <title>Massive genome expansion in bonnet fungi (Mycena s.s.) driven by repeated elements and novel gene families across ecological guilds.</title>
        <authorList>
            <consortium name="Lawrence Berkeley National Laboratory"/>
            <person name="Harder C.B."/>
            <person name="Miyauchi S."/>
            <person name="Viragh M."/>
            <person name="Kuo A."/>
            <person name="Thoen E."/>
            <person name="Andreopoulos B."/>
            <person name="Lu D."/>
            <person name="Skrede I."/>
            <person name="Drula E."/>
            <person name="Henrissat B."/>
            <person name="Morin E."/>
            <person name="Kohler A."/>
            <person name="Barry K."/>
            <person name="LaButti K."/>
            <person name="Morin E."/>
            <person name="Salamov A."/>
            <person name="Lipzen A."/>
            <person name="Mereny Z."/>
            <person name="Hegedus B."/>
            <person name="Baldrian P."/>
            <person name="Stursova M."/>
            <person name="Weitz H."/>
            <person name="Taylor A."/>
            <person name="Grigoriev I.V."/>
            <person name="Nagy L.G."/>
            <person name="Martin F."/>
            <person name="Kauserud H."/>
        </authorList>
    </citation>
    <scope>NUCLEOTIDE SEQUENCE</scope>
    <source>
        <strain evidence="1">9284</strain>
    </source>
</reference>
<evidence type="ECO:0000313" key="1">
    <source>
        <dbReference type="EMBL" id="KAJ7606924.1"/>
    </source>
</evidence>
<dbReference type="AlphaFoldDB" id="A0AAD7F9R9"/>
<accession>A0AAD7F9R9</accession>
<dbReference type="Proteomes" id="UP001221142">
    <property type="component" value="Unassembled WGS sequence"/>
</dbReference>
<dbReference type="InterPro" id="IPR032675">
    <property type="entry name" value="LRR_dom_sf"/>
</dbReference>
<dbReference type="SUPFAM" id="SSF52047">
    <property type="entry name" value="RNI-like"/>
    <property type="match status" value="1"/>
</dbReference>
<evidence type="ECO:0000313" key="2">
    <source>
        <dbReference type="Proteomes" id="UP001221142"/>
    </source>
</evidence>
<name>A0AAD7F9R9_9AGAR</name>
<keyword evidence="2" id="KW-1185">Reference proteome</keyword>
<sequence>MAFPTLRTLELDAEIEAPTRFLEWADGISLVDLTVVCPLLKVHRLFSAIETGISHSSLQQLAFHSSDNSFDGAHVAAHLIRGPSLRHLFCFVNLTSLSVSTPVGFDLDDETVTDMARSWRHIEYLDLQALCGTPAPRATLRCLQAFPQYCPQLTSLSMSFDATVLPESHGAVSLQTLRYLNVEGSPIGDAVSVGQYINAIFPSLRRVETLADTLGGDYELAVVVVPRIFDSQATWQDVERVLCGTGVR</sequence>